<dbReference type="AlphaFoldDB" id="A0A317T3R0"/>
<dbReference type="Proteomes" id="UP000246991">
    <property type="component" value="Unassembled WGS sequence"/>
</dbReference>
<keyword evidence="5 13" id="KW-0337">GPI-anchor biosynthesis</keyword>
<evidence type="ECO:0000313" key="16">
    <source>
        <dbReference type="Proteomes" id="UP000246991"/>
    </source>
</evidence>
<keyword evidence="16" id="KW-1185">Reference proteome</keyword>
<dbReference type="PANTHER" id="PTHR23072">
    <property type="entry name" value="PHOSPHATIDYLINOSITOL GLYCAN-RELATED"/>
    <property type="match status" value="1"/>
</dbReference>
<dbReference type="EMBL" id="PYWC01000003">
    <property type="protein sequence ID" value="PWW80417.1"/>
    <property type="molecule type" value="Genomic_DNA"/>
</dbReference>
<dbReference type="InterPro" id="IPR002591">
    <property type="entry name" value="Phosphodiest/P_Trfase"/>
</dbReference>
<feature type="transmembrane region" description="Helical" evidence="13">
    <location>
        <begin position="466"/>
        <end position="486"/>
    </location>
</feature>
<dbReference type="Pfam" id="PF19316">
    <property type="entry name" value="PIGO_PIGG"/>
    <property type="match status" value="1"/>
</dbReference>
<sequence>MKASMSWLLLVVTNLLLPVGLLLFAKGFFPYKPFLPGLAEFDRGVSSAPKMFDRVVFMVIDALRSDFVFSEESGFEFTQSLISSGSAIPFTAHATSPTITMPRVKGLTTGSVPSFLDVILNFAESDSAVTLASQDSWLAQIVNREGKLVMYGDDTWAKLFPDMFTRSDPTSSFFVSDFTEVDNNVTRHIDDELRRDDWEGMIMHYLGVDHIGHKAGPKSPNMIPKQQEMDGIVKRIFTAIEEKEHLKDTLFVLAGDHGMNDAGNHGGSGLGETSPALVFMSPKFKQNFSGTKCPAEFREEFDYYTIVEQNDVVPSLAGLLGFPVPRNNLGVFIPSLLRMWNVEDRISLALANAKQLLTIVKAAHRDFDSRSASPIACKDVGDDVDELACLWNKSVSSQYFTEGKGNPEVALASLLKFSAKCQEVLSSTSSNYDINLMATGIAFVLLGFLCSLIGLVPILQKPRLANVMFFVLTTAYAVMMFASSYVEEEHNFWYWVASGWFLLLFLKANGDAFRIFRIIPMLRIARRWNQTGQKHAGASDIAKGFLSENVNLLWFLVLFTYTDMFSRIVKNTFRNIPGRAAGFVFGFSTIGAALTFKLYFAVQDTPDLIANWLKPLALYIEELDMSLINLARTTFISLSTIILYTILFETRKKGPNKSHTISTTLLTLLPIFLATQTKLVNIPLLHLLTLTIRLLSSSSLSPTDLTLSTLILSHFTFFAYGGANAISSVDLSNSYNGVSGYSIATVAFLTFVSNWIGPIYCSSAATVAIIASARKREDVVGLRRHLMFLSLFCCVATGAVMLACTVLRTHLFIWTVFSPKYLFAMAWVVWHVGVNLLLGGMLVLAGRVGLE</sequence>
<feature type="transmembrane region" description="Helical" evidence="13">
    <location>
        <begin position="705"/>
        <end position="723"/>
    </location>
</feature>
<evidence type="ECO:0000256" key="2">
    <source>
        <dbReference type="ARBA" id="ARBA00004687"/>
    </source>
</evidence>
<dbReference type="InterPro" id="IPR039527">
    <property type="entry name" value="PIGG/GPI7"/>
</dbReference>
<comment type="pathway">
    <text evidence="2 13">Glycolipid biosynthesis; glycosylphosphatidylinositol-anchor biosynthesis.</text>
</comment>
<comment type="caution">
    <text evidence="15">The sequence shown here is derived from an EMBL/GenBank/DDBJ whole genome shotgun (WGS) entry which is preliminary data.</text>
</comment>
<protein>
    <recommendedName>
        <fullName evidence="4 13">GPI ethanolamine phosphate transferase 2</fullName>
    </recommendedName>
</protein>
<dbReference type="InterPro" id="IPR037674">
    <property type="entry name" value="PIG-G_N"/>
</dbReference>
<evidence type="ECO:0000256" key="9">
    <source>
        <dbReference type="ARBA" id="ARBA00022989"/>
    </source>
</evidence>
<feature type="transmembrane region" description="Helical" evidence="13">
    <location>
        <begin position="786"/>
        <end position="809"/>
    </location>
</feature>
<dbReference type="SUPFAM" id="SSF53649">
    <property type="entry name" value="Alkaline phosphatase-like"/>
    <property type="match status" value="1"/>
</dbReference>
<dbReference type="Gene3D" id="3.40.720.10">
    <property type="entry name" value="Alkaline Phosphatase, subunit A"/>
    <property type="match status" value="1"/>
</dbReference>
<dbReference type="CDD" id="cd16024">
    <property type="entry name" value="GPI_EPT_2"/>
    <property type="match status" value="1"/>
</dbReference>
<keyword evidence="11" id="KW-0325">Glycoprotein</keyword>
<feature type="transmembrane region" description="Helical" evidence="13">
    <location>
        <begin position="492"/>
        <end position="516"/>
    </location>
</feature>
<feature type="transmembrane region" description="Helical" evidence="13">
    <location>
        <begin position="757"/>
        <end position="774"/>
    </location>
</feature>
<feature type="transmembrane region" description="Helical" evidence="13">
    <location>
        <begin position="580"/>
        <end position="602"/>
    </location>
</feature>
<dbReference type="GO" id="GO:0051267">
    <property type="term" value="F:CP2 mannose-ethanolamine phosphotransferase activity"/>
    <property type="evidence" value="ECO:0007669"/>
    <property type="project" value="TreeGrafter"/>
</dbReference>
<keyword evidence="8 13" id="KW-0256">Endoplasmic reticulum</keyword>
<evidence type="ECO:0000256" key="7">
    <source>
        <dbReference type="ARBA" id="ARBA00022692"/>
    </source>
</evidence>
<feature type="transmembrane region" description="Helical" evidence="13">
    <location>
        <begin position="735"/>
        <end position="751"/>
    </location>
</feature>
<organism evidence="15 16">
    <name type="scientific">Tuber magnatum</name>
    <name type="common">white Piedmont truffle</name>
    <dbReference type="NCBI Taxonomy" id="42249"/>
    <lineage>
        <taxon>Eukaryota</taxon>
        <taxon>Fungi</taxon>
        <taxon>Dikarya</taxon>
        <taxon>Ascomycota</taxon>
        <taxon>Pezizomycotina</taxon>
        <taxon>Pezizomycetes</taxon>
        <taxon>Pezizales</taxon>
        <taxon>Tuberaceae</taxon>
        <taxon>Tuber</taxon>
    </lineage>
</organism>
<name>A0A317T3R0_9PEZI</name>
<dbReference type="Pfam" id="PF01663">
    <property type="entry name" value="Phosphodiest"/>
    <property type="match status" value="1"/>
</dbReference>
<dbReference type="UniPathway" id="UPA00196"/>
<evidence type="ECO:0000256" key="10">
    <source>
        <dbReference type="ARBA" id="ARBA00023136"/>
    </source>
</evidence>
<reference evidence="15 16" key="1">
    <citation type="submission" date="2018-03" db="EMBL/GenBank/DDBJ databases">
        <title>Genomes of Pezizomycetes fungi and the evolution of truffles.</title>
        <authorList>
            <person name="Murat C."/>
            <person name="Payen T."/>
            <person name="Noel B."/>
            <person name="Kuo A."/>
            <person name="Martin F.M."/>
        </authorList>
    </citation>
    <scope>NUCLEOTIDE SEQUENCE [LARGE SCALE GENOMIC DNA]</scope>
    <source>
        <strain evidence="15">091103-1</strain>
    </source>
</reference>
<keyword evidence="6 13" id="KW-0808">Transferase</keyword>
<evidence type="ECO:0000256" key="3">
    <source>
        <dbReference type="ARBA" id="ARBA00005315"/>
    </source>
</evidence>
<feature type="transmembrane region" description="Helical" evidence="13">
    <location>
        <begin position="627"/>
        <end position="648"/>
    </location>
</feature>
<gene>
    <name evidence="15" type="ORF">C7212DRAFT_276300</name>
</gene>
<dbReference type="GO" id="GO:0006506">
    <property type="term" value="P:GPI anchor biosynthetic process"/>
    <property type="evidence" value="ECO:0007669"/>
    <property type="project" value="UniProtKB-UniPathway"/>
</dbReference>
<evidence type="ECO:0000256" key="8">
    <source>
        <dbReference type="ARBA" id="ARBA00022824"/>
    </source>
</evidence>
<keyword evidence="9 13" id="KW-1133">Transmembrane helix</keyword>
<dbReference type="PANTHER" id="PTHR23072:SF0">
    <property type="entry name" value="GPI ETHANOLAMINE PHOSPHATE TRANSFERASE 2"/>
    <property type="match status" value="1"/>
</dbReference>
<dbReference type="OrthoDB" id="272139at2759"/>
<dbReference type="GO" id="GO:0005789">
    <property type="term" value="C:endoplasmic reticulum membrane"/>
    <property type="evidence" value="ECO:0007669"/>
    <property type="project" value="UniProtKB-SubCell"/>
</dbReference>
<proteinExistence type="inferred from homology"/>
<evidence type="ECO:0000256" key="5">
    <source>
        <dbReference type="ARBA" id="ARBA00022502"/>
    </source>
</evidence>
<keyword evidence="7 13" id="KW-0812">Transmembrane</keyword>
<comment type="similarity">
    <text evidence="3 13">Belongs to the PIGG/PIGN/PIGO family. PIGG subfamily.</text>
</comment>
<feature type="transmembrane region" description="Helical" evidence="13">
    <location>
        <begin position="660"/>
        <end position="685"/>
    </location>
</feature>
<evidence type="ECO:0000259" key="14">
    <source>
        <dbReference type="Pfam" id="PF19316"/>
    </source>
</evidence>
<evidence type="ECO:0000256" key="13">
    <source>
        <dbReference type="RuleBase" id="RU367106"/>
    </source>
</evidence>
<evidence type="ECO:0000256" key="11">
    <source>
        <dbReference type="ARBA" id="ARBA00023180"/>
    </source>
</evidence>
<feature type="transmembrane region" description="Helical" evidence="13">
    <location>
        <begin position="436"/>
        <end position="459"/>
    </location>
</feature>
<comment type="function">
    <text evidence="12 13">Ethanolamine phosphate transferase involved in glycosylphosphatidylinositol-anchor biosynthesis. Transfers ethanolamine phosphate to the GPI second mannose.</text>
</comment>
<feature type="transmembrane region" description="Helical" evidence="13">
    <location>
        <begin position="821"/>
        <end position="845"/>
    </location>
</feature>
<evidence type="ECO:0000256" key="12">
    <source>
        <dbReference type="ARBA" id="ARBA00056729"/>
    </source>
</evidence>
<dbReference type="InterPro" id="IPR045687">
    <property type="entry name" value="PIGG/GPI7_C"/>
</dbReference>
<dbReference type="InterPro" id="IPR017850">
    <property type="entry name" value="Alkaline_phosphatase_core_sf"/>
</dbReference>
<comment type="subcellular location">
    <subcellularLocation>
        <location evidence="1 13">Endoplasmic reticulum membrane</location>
        <topology evidence="1 13">Multi-pass membrane protein</topology>
    </subcellularLocation>
</comment>
<dbReference type="FunFam" id="3.40.720.10:FF:000045">
    <property type="entry name" value="GPI ethanolamine phosphate transferase 2"/>
    <property type="match status" value="1"/>
</dbReference>
<evidence type="ECO:0000313" key="15">
    <source>
        <dbReference type="EMBL" id="PWW80417.1"/>
    </source>
</evidence>
<keyword evidence="10 13" id="KW-0472">Membrane</keyword>
<feature type="domain" description="GPI ethanolamine phosphate transferase 2 C-terminal" evidence="14">
    <location>
        <begin position="430"/>
        <end position="846"/>
    </location>
</feature>
<accession>A0A317T3R0</accession>
<evidence type="ECO:0000256" key="4">
    <source>
        <dbReference type="ARBA" id="ARBA00020830"/>
    </source>
</evidence>
<evidence type="ECO:0000256" key="6">
    <source>
        <dbReference type="ARBA" id="ARBA00022679"/>
    </source>
</evidence>
<evidence type="ECO:0000256" key="1">
    <source>
        <dbReference type="ARBA" id="ARBA00004477"/>
    </source>
</evidence>
<dbReference type="STRING" id="42249.A0A317T3R0"/>